<evidence type="ECO:0000313" key="2">
    <source>
        <dbReference type="Proteomes" id="UP001623852"/>
    </source>
</evidence>
<dbReference type="Gene3D" id="3.10.20.850">
    <property type="entry name" value="Protein of unknown function DUF3861"/>
    <property type="match status" value="1"/>
</dbReference>
<gene>
    <name evidence="1" type="ORF">AABD74_17840</name>
</gene>
<organism evidence="1 2">
    <name type="scientific">Flavobacterium soyae</name>
    <dbReference type="NCBI Taxonomy" id="2903098"/>
    <lineage>
        <taxon>Bacteria</taxon>
        <taxon>Pseudomonadati</taxon>
        <taxon>Bacteroidota</taxon>
        <taxon>Flavobacteriia</taxon>
        <taxon>Flavobacteriales</taxon>
        <taxon>Flavobacteriaceae</taxon>
        <taxon>Flavobacterium</taxon>
    </lineage>
</organism>
<proteinExistence type="predicted"/>
<dbReference type="EMBL" id="CP150845">
    <property type="protein sequence ID" value="WYZ19017.1"/>
    <property type="molecule type" value="Genomic_DNA"/>
</dbReference>
<dbReference type="InterPro" id="IPR024476">
    <property type="entry name" value="DUF3861"/>
</dbReference>
<reference evidence="1 2" key="1">
    <citation type="submission" date="2024-03" db="EMBL/GenBank/DDBJ databases">
        <title>Flavobacterium soyae.</title>
        <authorList>
            <person name="Zheng W."/>
        </authorList>
    </citation>
    <scope>NUCLEOTIDE SEQUENCE [LARGE SCALE GENOMIC DNA]</scope>
    <source>
        <strain evidence="1 2">55</strain>
    </source>
</reference>
<dbReference type="Pfam" id="PF12977">
    <property type="entry name" value="DUF3861"/>
    <property type="match status" value="1"/>
</dbReference>
<keyword evidence="2" id="KW-1185">Reference proteome</keyword>
<dbReference type="RefSeq" id="WP_369010205.1">
    <property type="nucleotide sequence ID" value="NZ_CP150845.1"/>
</dbReference>
<accession>A0ABZ2UC38</accession>
<dbReference type="Proteomes" id="UP001623852">
    <property type="component" value="Chromosome"/>
</dbReference>
<sequence length="31" mass="3717">MAEITLKHRNNPLFDKLNEVFPIFMKKLKSL</sequence>
<dbReference type="InterPro" id="IPR038194">
    <property type="entry name" value="DUF3861_sf"/>
</dbReference>
<name>A0ABZ2UC38_9FLAO</name>
<protein>
    <submittedName>
        <fullName evidence="1">DUF3861 family protein</fullName>
    </submittedName>
</protein>
<evidence type="ECO:0000313" key="1">
    <source>
        <dbReference type="EMBL" id="WYZ19017.1"/>
    </source>
</evidence>